<dbReference type="PIRSF" id="PIRSF000193">
    <property type="entry name" value="Pyrrol-5-carb_rd"/>
    <property type="match status" value="1"/>
</dbReference>
<keyword evidence="4" id="KW-0963">Cytoplasm</keyword>
<comment type="function">
    <text evidence="4">Catalyzes the reduction of 1-pyrroline-5-carboxylate (PCA) to L-proline.</text>
</comment>
<protein>
    <recommendedName>
        <fullName evidence="4 5">Pyrroline-5-carboxylate reductase</fullName>
        <shortName evidence="4">P5C reductase</shortName>
        <shortName evidence="4">P5CR</shortName>
        <ecNumber evidence="4 5">1.5.1.2</ecNumber>
    </recommendedName>
    <alternativeName>
        <fullName evidence="4">PCA reductase</fullName>
    </alternativeName>
</protein>
<dbReference type="FunFam" id="1.10.3730.10:FF:000001">
    <property type="entry name" value="Pyrroline-5-carboxylate reductase"/>
    <property type="match status" value="1"/>
</dbReference>
<dbReference type="KEGG" id="afri:E3E15_01510"/>
<comment type="catalytic activity">
    <reaction evidence="4">
        <text>L-proline + NAD(+) = (S)-1-pyrroline-5-carboxylate + NADH + 2 H(+)</text>
        <dbReference type="Rhea" id="RHEA:14105"/>
        <dbReference type="ChEBI" id="CHEBI:15378"/>
        <dbReference type="ChEBI" id="CHEBI:17388"/>
        <dbReference type="ChEBI" id="CHEBI:57540"/>
        <dbReference type="ChEBI" id="CHEBI:57945"/>
        <dbReference type="ChEBI" id="CHEBI:60039"/>
        <dbReference type="EC" id="1.5.1.2"/>
    </reaction>
</comment>
<feature type="domain" description="Pyrroline-5-carboxylate reductase catalytic N-terminal" evidence="7">
    <location>
        <begin position="4"/>
        <end position="98"/>
    </location>
</feature>
<dbReference type="InterPro" id="IPR000304">
    <property type="entry name" value="Pyrroline-COOH_reductase"/>
</dbReference>
<comment type="catalytic activity">
    <reaction evidence="4">
        <text>L-proline + NADP(+) = (S)-1-pyrroline-5-carboxylate + NADPH + 2 H(+)</text>
        <dbReference type="Rhea" id="RHEA:14109"/>
        <dbReference type="ChEBI" id="CHEBI:15378"/>
        <dbReference type="ChEBI" id="CHEBI:17388"/>
        <dbReference type="ChEBI" id="CHEBI:57783"/>
        <dbReference type="ChEBI" id="CHEBI:58349"/>
        <dbReference type="ChEBI" id="CHEBI:60039"/>
        <dbReference type="EC" id="1.5.1.2"/>
    </reaction>
</comment>
<dbReference type="RefSeq" id="WP_172106328.1">
    <property type="nucleotide sequence ID" value="NZ_CP038017.1"/>
</dbReference>
<dbReference type="Pfam" id="PF14748">
    <property type="entry name" value="P5CR_dimer"/>
    <property type="match status" value="1"/>
</dbReference>
<evidence type="ECO:0000256" key="2">
    <source>
        <dbReference type="ARBA" id="ARBA00022857"/>
    </source>
</evidence>
<evidence type="ECO:0000256" key="4">
    <source>
        <dbReference type="HAMAP-Rule" id="MF_01925"/>
    </source>
</evidence>
<dbReference type="GO" id="GO:0005737">
    <property type="term" value="C:cytoplasm"/>
    <property type="evidence" value="ECO:0007669"/>
    <property type="project" value="UniProtKB-SubCell"/>
</dbReference>
<dbReference type="Proteomes" id="UP000503320">
    <property type="component" value="Chromosome"/>
</dbReference>
<sequence>MNTKICFLGGGNMAKAMISGLVKSNFNPTNITVIDRNLDKLKILSNKYGVEVSKPLSDAIAESDIIVLAIKPQQMGELIKSIKEYVSGTQLIISVAAGIQIGVYTKLFGKEVALARVIPNTPSSLGYGATGIYFNENVDSKQRNIVMDVMSAMGIIVVVDNEDKIDVVAACASSAPAYYLQFMEHMVKAAVKNGLAEDQASILVIQSCLGAAQMALNSGDSIETLRKNVTSKKGITAEALKVFEDFGLEVIVDKAIKANIRRSQELTKEFGEAL</sequence>
<gene>
    <name evidence="4" type="primary">proC</name>
    <name evidence="9" type="ORF">E3E15_01510</name>
</gene>
<feature type="binding site" evidence="6">
    <location>
        <begin position="8"/>
        <end position="13"/>
    </location>
    <ligand>
        <name>NADP(+)</name>
        <dbReference type="ChEBI" id="CHEBI:58349"/>
    </ligand>
</feature>
<accession>A0A6M3HSI3</accession>
<dbReference type="SUPFAM" id="SSF51735">
    <property type="entry name" value="NAD(P)-binding Rossmann-fold domains"/>
    <property type="match status" value="1"/>
</dbReference>
<proteinExistence type="inferred from homology"/>
<dbReference type="Gene3D" id="3.40.50.720">
    <property type="entry name" value="NAD(P)-binding Rossmann-like Domain"/>
    <property type="match status" value="1"/>
</dbReference>
<dbReference type="InterPro" id="IPR036291">
    <property type="entry name" value="NAD(P)-bd_dom_sf"/>
</dbReference>
<feature type="domain" description="Pyrroline-5-carboxylate reductase dimerisation" evidence="8">
    <location>
        <begin position="162"/>
        <end position="266"/>
    </location>
</feature>
<comment type="similarity">
    <text evidence="1 4">Belongs to the pyrroline-5-carboxylate reductase family.</text>
</comment>
<dbReference type="GO" id="GO:0055129">
    <property type="term" value="P:L-proline biosynthetic process"/>
    <property type="evidence" value="ECO:0007669"/>
    <property type="project" value="UniProtKB-UniRule"/>
</dbReference>
<reference evidence="9 10" key="1">
    <citation type="submission" date="2019-03" db="EMBL/GenBank/DDBJ databases">
        <title>Complete Genome Sequence of Allofrancisella frigidaquae Strain SYSU 10HL1970 Isolated from Water-Cooling Systems in China.</title>
        <authorList>
            <person name="Ohrman C."/>
            <person name="Uneklint I."/>
            <person name="Sjodin A."/>
        </authorList>
    </citation>
    <scope>NUCLEOTIDE SEQUENCE [LARGE SCALE GENOMIC DNA]</scope>
    <source>
        <strain evidence="9 10">SYSU 10HL1970</strain>
    </source>
</reference>
<evidence type="ECO:0000256" key="6">
    <source>
        <dbReference type="PIRSR" id="PIRSR000193-1"/>
    </source>
</evidence>
<comment type="pathway">
    <text evidence="4">Amino-acid biosynthesis; L-proline biosynthesis; L-proline from L-glutamate 5-semialdehyde: step 1/1.</text>
</comment>
<dbReference type="InterPro" id="IPR008927">
    <property type="entry name" value="6-PGluconate_DH-like_C_sf"/>
</dbReference>
<keyword evidence="4" id="KW-0028">Amino-acid biosynthesis</keyword>
<dbReference type="EMBL" id="CP038017">
    <property type="protein sequence ID" value="QIV94099.1"/>
    <property type="molecule type" value="Genomic_DNA"/>
</dbReference>
<evidence type="ECO:0000313" key="9">
    <source>
        <dbReference type="EMBL" id="QIV94099.1"/>
    </source>
</evidence>
<dbReference type="UniPathway" id="UPA00098">
    <property type="reaction ID" value="UER00361"/>
</dbReference>
<evidence type="ECO:0000259" key="7">
    <source>
        <dbReference type="Pfam" id="PF03807"/>
    </source>
</evidence>
<comment type="subcellular location">
    <subcellularLocation>
        <location evidence="4">Cytoplasm</location>
    </subcellularLocation>
</comment>
<dbReference type="PANTHER" id="PTHR11645:SF0">
    <property type="entry name" value="PYRROLINE-5-CARBOXYLATE REDUCTASE 3"/>
    <property type="match status" value="1"/>
</dbReference>
<dbReference type="GO" id="GO:0004735">
    <property type="term" value="F:pyrroline-5-carboxylate reductase activity"/>
    <property type="evidence" value="ECO:0007669"/>
    <property type="project" value="UniProtKB-UniRule"/>
</dbReference>
<organism evidence="9 10">
    <name type="scientific">Allofrancisella frigidaquae</name>
    <dbReference type="NCBI Taxonomy" id="1085644"/>
    <lineage>
        <taxon>Bacteria</taxon>
        <taxon>Pseudomonadati</taxon>
        <taxon>Pseudomonadota</taxon>
        <taxon>Gammaproteobacteria</taxon>
        <taxon>Thiotrichales</taxon>
        <taxon>Francisellaceae</taxon>
        <taxon>Allofrancisella</taxon>
    </lineage>
</organism>
<feature type="binding site" evidence="6">
    <location>
        <begin position="69"/>
        <end position="72"/>
    </location>
    <ligand>
        <name>NADP(+)</name>
        <dbReference type="ChEBI" id="CHEBI:58349"/>
    </ligand>
</feature>
<dbReference type="InterPro" id="IPR029036">
    <property type="entry name" value="P5CR_dimer"/>
</dbReference>
<dbReference type="PANTHER" id="PTHR11645">
    <property type="entry name" value="PYRROLINE-5-CARBOXYLATE REDUCTASE"/>
    <property type="match status" value="1"/>
</dbReference>
<evidence type="ECO:0000256" key="5">
    <source>
        <dbReference type="NCBIfam" id="TIGR00112"/>
    </source>
</evidence>
<dbReference type="HAMAP" id="MF_01925">
    <property type="entry name" value="P5C_reductase"/>
    <property type="match status" value="1"/>
</dbReference>
<keyword evidence="10" id="KW-1185">Reference proteome</keyword>
<dbReference type="SUPFAM" id="SSF48179">
    <property type="entry name" value="6-phosphogluconate dehydrogenase C-terminal domain-like"/>
    <property type="match status" value="1"/>
</dbReference>
<name>A0A6M3HSI3_9GAMM</name>
<evidence type="ECO:0000256" key="3">
    <source>
        <dbReference type="ARBA" id="ARBA00023002"/>
    </source>
</evidence>
<dbReference type="Pfam" id="PF03807">
    <property type="entry name" value="F420_oxidored"/>
    <property type="match status" value="1"/>
</dbReference>
<keyword evidence="3 4" id="KW-0560">Oxidoreductase</keyword>
<dbReference type="AlphaFoldDB" id="A0A6M3HSI3"/>
<dbReference type="InterPro" id="IPR028939">
    <property type="entry name" value="P5C_Rdtase_cat_N"/>
</dbReference>
<evidence type="ECO:0000259" key="8">
    <source>
        <dbReference type="Pfam" id="PF14748"/>
    </source>
</evidence>
<dbReference type="Gene3D" id="1.10.3730.10">
    <property type="entry name" value="ProC C-terminal domain-like"/>
    <property type="match status" value="1"/>
</dbReference>
<keyword evidence="2 4" id="KW-0521">NADP</keyword>
<dbReference type="NCBIfam" id="TIGR00112">
    <property type="entry name" value="proC"/>
    <property type="match status" value="1"/>
</dbReference>
<keyword evidence="4" id="KW-0641">Proline biosynthesis</keyword>
<dbReference type="EC" id="1.5.1.2" evidence="4 5"/>
<evidence type="ECO:0000313" key="10">
    <source>
        <dbReference type="Proteomes" id="UP000503320"/>
    </source>
</evidence>
<evidence type="ECO:0000256" key="1">
    <source>
        <dbReference type="ARBA" id="ARBA00005525"/>
    </source>
</evidence>